<reference evidence="3 4" key="1">
    <citation type="submission" date="2014-07" db="EMBL/GenBank/DDBJ databases">
        <title>Whole Genome Sequence of the Amycolatopsis methanolica 239.</title>
        <authorList>
            <person name="Tang B."/>
        </authorList>
    </citation>
    <scope>NUCLEOTIDE SEQUENCE [LARGE SCALE GENOMIC DNA]</scope>
    <source>
        <strain evidence="3 4">239</strain>
    </source>
</reference>
<proteinExistence type="predicted"/>
<keyword evidence="2" id="KW-1133">Transmembrane helix</keyword>
<dbReference type="Pfam" id="PF03929">
    <property type="entry name" value="PepSY_TM"/>
    <property type="match status" value="1"/>
</dbReference>
<evidence type="ECO:0000313" key="4">
    <source>
        <dbReference type="Proteomes" id="UP000062973"/>
    </source>
</evidence>
<dbReference type="PANTHER" id="PTHR34219:SF1">
    <property type="entry name" value="PEPSY DOMAIN-CONTAINING PROTEIN"/>
    <property type="match status" value="1"/>
</dbReference>
<protein>
    <submittedName>
        <fullName evidence="3">Integral membrane protein</fullName>
    </submittedName>
</protein>
<dbReference type="STRING" id="1068978.AMETH_4793"/>
<keyword evidence="4" id="KW-1185">Reference proteome</keyword>
<dbReference type="eggNOG" id="COG3182">
    <property type="taxonomic scope" value="Bacteria"/>
</dbReference>
<evidence type="ECO:0000256" key="1">
    <source>
        <dbReference type="SAM" id="MobiDB-lite"/>
    </source>
</evidence>
<accession>A0A076N240</accession>
<dbReference type="OrthoDB" id="9791166at2"/>
<gene>
    <name evidence="3" type="ORF">AMETH_4793</name>
</gene>
<organism evidence="3 4">
    <name type="scientific">Amycolatopsis methanolica 239</name>
    <dbReference type="NCBI Taxonomy" id="1068978"/>
    <lineage>
        <taxon>Bacteria</taxon>
        <taxon>Bacillati</taxon>
        <taxon>Actinomycetota</taxon>
        <taxon>Actinomycetes</taxon>
        <taxon>Pseudonocardiales</taxon>
        <taxon>Pseudonocardiaceae</taxon>
        <taxon>Amycolatopsis</taxon>
        <taxon>Amycolatopsis methanolica group</taxon>
    </lineage>
</organism>
<dbReference type="PANTHER" id="PTHR34219">
    <property type="entry name" value="IRON-REGULATED INNER MEMBRANE PROTEIN-RELATED"/>
    <property type="match status" value="1"/>
</dbReference>
<keyword evidence="2" id="KW-0472">Membrane</keyword>
<feature type="transmembrane region" description="Helical" evidence="2">
    <location>
        <begin position="394"/>
        <end position="412"/>
    </location>
</feature>
<keyword evidence="2" id="KW-0812">Transmembrane</keyword>
<feature type="transmembrane region" description="Helical" evidence="2">
    <location>
        <begin position="30"/>
        <end position="54"/>
    </location>
</feature>
<dbReference type="InterPro" id="IPR005625">
    <property type="entry name" value="PepSY-ass_TM"/>
</dbReference>
<feature type="region of interest" description="Disordered" evidence="1">
    <location>
        <begin position="1"/>
        <end position="20"/>
    </location>
</feature>
<dbReference type="Proteomes" id="UP000062973">
    <property type="component" value="Chromosome"/>
</dbReference>
<dbReference type="RefSeq" id="WP_017983719.1">
    <property type="nucleotide sequence ID" value="NZ_AQUL01000001.1"/>
</dbReference>
<evidence type="ECO:0000313" key="3">
    <source>
        <dbReference type="EMBL" id="AIJ24885.1"/>
    </source>
</evidence>
<sequence length="446" mass="48264">MTTDDILEPTAPPAAPSTPRGTLRPVLLRLHFCAGILVGPFLVVAAITGLLYVFTPQLEQVVYDHELHVPAGTTAQPLSAQVATAENAVPEGTLYSVRPGPTATDTTQVVFKVDGLPESYYRTAFVNPYDGEIRGVLDTYGSGGPMPIRGWLDNLHRNLHLGDVGRIYSELAASWLAVVVAGGLVLWWGGRRRKRKVTTGRARTLSWHATTGTWVALVLFFLSATGLTWSQFAGQNISEVRAALSWQTPSVPSKLPGAAAAPAVDFDGALAAARTVGLDDPVEITPPGAGKAYVVKQIQRSWPERQDSAAIDPATGEVLNVLRFEDWPLAAKLARWGIDAHMGLLFGLANQIVLAVVMAGLIAMIVWGYRMWWQRRPAGRPVGRPFVRGSLRRLPMKVLVPLAAAGIVVGWFMPVFGLSLLAFLLLDAFLGWRAHRRRPTVARAGT</sequence>
<dbReference type="PATRIC" id="fig|1068978.7.peg.5152"/>
<dbReference type="AlphaFoldDB" id="A0A076N240"/>
<feature type="transmembrane region" description="Helical" evidence="2">
    <location>
        <begin position="352"/>
        <end position="373"/>
    </location>
</feature>
<dbReference type="EMBL" id="CP009110">
    <property type="protein sequence ID" value="AIJ24885.1"/>
    <property type="molecule type" value="Genomic_DNA"/>
</dbReference>
<dbReference type="HOGENOM" id="CLU_031962_3_1_11"/>
<name>A0A076N240_AMYME</name>
<feature type="transmembrane region" description="Helical" evidence="2">
    <location>
        <begin position="167"/>
        <end position="188"/>
    </location>
</feature>
<feature type="transmembrane region" description="Helical" evidence="2">
    <location>
        <begin position="209"/>
        <end position="229"/>
    </location>
</feature>
<evidence type="ECO:0000256" key="2">
    <source>
        <dbReference type="SAM" id="Phobius"/>
    </source>
</evidence>
<dbReference type="KEGG" id="amq:AMETH_4793"/>